<keyword evidence="3" id="KW-1185">Reference proteome</keyword>
<reference evidence="3" key="1">
    <citation type="journal article" date="2019" name="Int. J. Syst. Evol. Microbiol.">
        <title>The Global Catalogue of Microorganisms (GCM) 10K type strain sequencing project: providing services to taxonomists for standard genome sequencing and annotation.</title>
        <authorList>
            <consortium name="The Broad Institute Genomics Platform"/>
            <consortium name="The Broad Institute Genome Sequencing Center for Infectious Disease"/>
            <person name="Wu L."/>
            <person name="Ma J."/>
        </authorList>
    </citation>
    <scope>NUCLEOTIDE SEQUENCE [LARGE SCALE GENOMIC DNA]</scope>
    <source>
        <strain evidence="3">JCM 18053</strain>
    </source>
</reference>
<keyword evidence="1" id="KW-0732">Signal</keyword>
<dbReference type="Proteomes" id="UP001499852">
    <property type="component" value="Unassembled WGS sequence"/>
</dbReference>
<evidence type="ECO:0000313" key="3">
    <source>
        <dbReference type="Proteomes" id="UP001499852"/>
    </source>
</evidence>
<accession>A0ABP9P5K7</accession>
<feature type="chain" id="PRO_5046179306" evidence="1">
    <location>
        <begin position="21"/>
        <end position="145"/>
    </location>
</feature>
<comment type="caution">
    <text evidence="2">The sequence shown here is derived from an EMBL/GenBank/DDBJ whole genome shotgun (WGS) entry which is preliminary data.</text>
</comment>
<evidence type="ECO:0000313" key="2">
    <source>
        <dbReference type="EMBL" id="GAA5141104.1"/>
    </source>
</evidence>
<dbReference type="RefSeq" id="WP_345736687.1">
    <property type="nucleotide sequence ID" value="NZ_BAABIA010000004.1"/>
</dbReference>
<sequence>MKTLLNILIIAALATTSAFADAKVKAGPRKGLLLDLGGKQAEFFVEKDRSISIAVYDAALKAQPASTEVITATAEAPSGKAKMAFEVKDGKLVSTTKLPEGEGYQVVLQAKSTPDAKTKNFRIKLQLHICGGPCKNPEYACTCDE</sequence>
<dbReference type="EMBL" id="BAABIA010000004">
    <property type="protein sequence ID" value="GAA5141104.1"/>
    <property type="molecule type" value="Genomic_DNA"/>
</dbReference>
<proteinExistence type="predicted"/>
<name>A0ABP9P5K7_9BACT</name>
<organism evidence="2 3">
    <name type="scientific">Prosthecobacter algae</name>
    <dbReference type="NCBI Taxonomy" id="1144682"/>
    <lineage>
        <taxon>Bacteria</taxon>
        <taxon>Pseudomonadati</taxon>
        <taxon>Verrucomicrobiota</taxon>
        <taxon>Verrucomicrobiia</taxon>
        <taxon>Verrucomicrobiales</taxon>
        <taxon>Verrucomicrobiaceae</taxon>
        <taxon>Prosthecobacter</taxon>
    </lineage>
</organism>
<evidence type="ECO:0000256" key="1">
    <source>
        <dbReference type="SAM" id="SignalP"/>
    </source>
</evidence>
<feature type="signal peptide" evidence="1">
    <location>
        <begin position="1"/>
        <end position="20"/>
    </location>
</feature>
<gene>
    <name evidence="2" type="ORF">GCM10023213_24790</name>
</gene>
<protein>
    <submittedName>
        <fullName evidence="2">Uncharacterized protein</fullName>
    </submittedName>
</protein>